<evidence type="ECO:0000313" key="1">
    <source>
        <dbReference type="EMBL" id="MCW1914791.1"/>
    </source>
</evidence>
<dbReference type="SUPFAM" id="SSF51182">
    <property type="entry name" value="RmlC-like cupins"/>
    <property type="match status" value="1"/>
</dbReference>
<keyword evidence="2" id="KW-1185">Reference proteome</keyword>
<protein>
    <recommendedName>
        <fullName evidence="3">dTDP-4-dehydrorhamnose 3,5-epimerase</fullName>
    </recommendedName>
</protein>
<evidence type="ECO:0000313" key="2">
    <source>
        <dbReference type="Proteomes" id="UP001165653"/>
    </source>
</evidence>
<reference evidence="1" key="1">
    <citation type="submission" date="2022-10" db="EMBL/GenBank/DDBJ databases">
        <title>Luteolibacter sp. GHJ8, whole genome shotgun sequencing project.</title>
        <authorList>
            <person name="Zhao G."/>
            <person name="Shen L."/>
        </authorList>
    </citation>
    <scope>NUCLEOTIDE SEQUENCE</scope>
    <source>
        <strain evidence="1">GHJ8</strain>
    </source>
</reference>
<comment type="caution">
    <text evidence="1">The sequence shown here is derived from an EMBL/GenBank/DDBJ whole genome shotgun (WGS) entry which is preliminary data.</text>
</comment>
<dbReference type="RefSeq" id="WP_264514326.1">
    <property type="nucleotide sequence ID" value="NZ_JAPDDR010000007.1"/>
</dbReference>
<sequence length="248" mass="27478">MSASRSTDTWAGLNPDARARLETRDYSSGDLATRLGTTGVNASEAIAGRDSLSEAWIPGVELFSRRVYQQKGRGYFGELTRLTEGTLDRIGIAPRQWASALMHRDSAKGFHIHPPYIPAGEDPAAWFKKLYLDSPGDYSLRPYDREQWDVMFFLTGICEMLLVDERAGMPRRVMRFVIPGDSRSGPDNAAVVIPSGVAHALRNVGNEDLIMVYGTSTVFNPEWEGRIAGDVEKCPLPPDWDRYLAGPA</sequence>
<evidence type="ECO:0008006" key="3">
    <source>
        <dbReference type="Google" id="ProtNLM"/>
    </source>
</evidence>
<dbReference type="InterPro" id="IPR011051">
    <property type="entry name" value="RmlC_Cupin_sf"/>
</dbReference>
<proteinExistence type="predicted"/>
<dbReference type="InterPro" id="IPR014710">
    <property type="entry name" value="RmlC-like_jellyroll"/>
</dbReference>
<name>A0ABT3G5M6_9BACT</name>
<organism evidence="1 2">
    <name type="scientific">Luteolibacter rhizosphaerae</name>
    <dbReference type="NCBI Taxonomy" id="2989719"/>
    <lineage>
        <taxon>Bacteria</taxon>
        <taxon>Pseudomonadati</taxon>
        <taxon>Verrucomicrobiota</taxon>
        <taxon>Verrucomicrobiia</taxon>
        <taxon>Verrucomicrobiales</taxon>
        <taxon>Verrucomicrobiaceae</taxon>
        <taxon>Luteolibacter</taxon>
    </lineage>
</organism>
<gene>
    <name evidence="1" type="ORF">OJ996_14485</name>
</gene>
<dbReference type="EMBL" id="JAPDDR010000007">
    <property type="protein sequence ID" value="MCW1914791.1"/>
    <property type="molecule type" value="Genomic_DNA"/>
</dbReference>
<dbReference type="Gene3D" id="2.60.120.10">
    <property type="entry name" value="Jelly Rolls"/>
    <property type="match status" value="1"/>
</dbReference>
<accession>A0ABT3G5M6</accession>
<dbReference type="Proteomes" id="UP001165653">
    <property type="component" value="Unassembled WGS sequence"/>
</dbReference>